<dbReference type="PANTHER" id="PTHR37305">
    <property type="entry name" value="INTEGRAL MEMBRANE PROTEIN-RELATED"/>
    <property type="match status" value="1"/>
</dbReference>
<evidence type="ECO:0000313" key="3">
    <source>
        <dbReference type="Proteomes" id="UP000769780"/>
    </source>
</evidence>
<feature type="transmembrane region" description="Helical" evidence="1">
    <location>
        <begin position="122"/>
        <end position="144"/>
    </location>
</feature>
<dbReference type="EMBL" id="JACWFH010000005">
    <property type="protein sequence ID" value="MBY0095633.1"/>
    <property type="molecule type" value="Genomic_DNA"/>
</dbReference>
<organism evidence="2 3">
    <name type="scientific">Mesobacillus maritimus</name>
    <dbReference type="NCBI Taxonomy" id="1643336"/>
    <lineage>
        <taxon>Bacteria</taxon>
        <taxon>Bacillati</taxon>
        <taxon>Bacillota</taxon>
        <taxon>Bacilli</taxon>
        <taxon>Bacillales</taxon>
        <taxon>Bacillaceae</taxon>
        <taxon>Mesobacillus</taxon>
    </lineage>
</organism>
<comment type="caution">
    <text evidence="2">The sequence shown here is derived from an EMBL/GenBank/DDBJ whole genome shotgun (WGS) entry which is preliminary data.</text>
</comment>
<dbReference type="Proteomes" id="UP000769780">
    <property type="component" value="Unassembled WGS sequence"/>
</dbReference>
<reference evidence="2 3" key="1">
    <citation type="submission" date="2020-07" db="EMBL/GenBank/DDBJ databases">
        <title>Fungal Genomes of the International Space Station.</title>
        <authorList>
            <person name="Seuylemezian A."/>
            <person name="Singh N.K."/>
            <person name="Wood J."/>
            <person name="Venkateswaran K."/>
        </authorList>
    </citation>
    <scope>NUCLEOTIDE SEQUENCE [LARGE SCALE GENOMIC DNA]</scope>
    <source>
        <strain evidence="2 3">PL-B2</strain>
    </source>
</reference>
<dbReference type="Pfam" id="PF12679">
    <property type="entry name" value="ABC2_membrane_2"/>
    <property type="match status" value="1"/>
</dbReference>
<proteinExistence type="predicted"/>
<keyword evidence="1" id="KW-0472">Membrane</keyword>
<protein>
    <submittedName>
        <fullName evidence="2">ABC transporter permease subunit</fullName>
    </submittedName>
</protein>
<keyword evidence="1" id="KW-1133">Transmembrane helix</keyword>
<keyword evidence="1" id="KW-0812">Transmembrane</keyword>
<accession>A0ABS7K088</accession>
<gene>
    <name evidence="2" type="ORF">H0185_02200</name>
</gene>
<name>A0ABS7K088_9BACI</name>
<feature type="transmembrane region" description="Helical" evidence="1">
    <location>
        <begin position="16"/>
        <end position="37"/>
    </location>
</feature>
<dbReference type="PANTHER" id="PTHR37305:SF1">
    <property type="entry name" value="MEMBRANE PROTEIN"/>
    <property type="match status" value="1"/>
</dbReference>
<feature type="transmembrane region" description="Helical" evidence="1">
    <location>
        <begin position="237"/>
        <end position="257"/>
    </location>
</feature>
<sequence length="265" mass="29696">MNMYLHELKAYRKSTIIWTLSLIAIVVLFMSLFPAFSRDAEDFMKVLEGFPEEVKKAIGLSFDTLATILGYFSYAFLYIKLCGAIQAMNLGLSIFSKESRDKTAEFLFTKPVTRTQVMTAKLLACFTSLILTNLAFILAVLGTVSMVKTEEYSGKALLMISGSLLFLQLIFLGLGVFLAVLLPKVKSVIAVSLGTVFAFFMIGMISSSTDDEALRFFTPFNYVNDYYIIEHLRFETSFLLVGAVIIILSVLTSFLVYRKKDIHSV</sequence>
<dbReference type="RefSeq" id="WP_221870760.1">
    <property type="nucleotide sequence ID" value="NZ_JACWFH010000005.1"/>
</dbReference>
<feature type="transmembrane region" description="Helical" evidence="1">
    <location>
        <begin position="188"/>
        <end position="206"/>
    </location>
</feature>
<feature type="transmembrane region" description="Helical" evidence="1">
    <location>
        <begin position="156"/>
        <end position="181"/>
    </location>
</feature>
<evidence type="ECO:0000256" key="1">
    <source>
        <dbReference type="SAM" id="Phobius"/>
    </source>
</evidence>
<keyword evidence="3" id="KW-1185">Reference proteome</keyword>
<evidence type="ECO:0000313" key="2">
    <source>
        <dbReference type="EMBL" id="MBY0095633.1"/>
    </source>
</evidence>
<feature type="transmembrane region" description="Helical" evidence="1">
    <location>
        <begin position="57"/>
        <end position="79"/>
    </location>
</feature>